<dbReference type="PANTHER" id="PTHR34478">
    <property type="entry name" value="PROTEIN LEMA"/>
    <property type="match status" value="1"/>
</dbReference>
<evidence type="ECO:0000256" key="6">
    <source>
        <dbReference type="SAM" id="Coils"/>
    </source>
</evidence>
<dbReference type="SUPFAM" id="SSF140478">
    <property type="entry name" value="LemA-like"/>
    <property type="match status" value="1"/>
</dbReference>
<dbReference type="InterPro" id="IPR023353">
    <property type="entry name" value="LemA-like_dom_sf"/>
</dbReference>
<dbReference type="EMBL" id="AP027370">
    <property type="protein sequence ID" value="BDY13091.1"/>
    <property type="molecule type" value="Genomic_DNA"/>
</dbReference>
<sequence length="184" mass="21190">MNFLIGIGVILLIGVLIYNTLVSRRNQCDNIFASIDALLKKRYNLIPNLVTLMKESMKYEKGLLEKVTELRSKAMQPNLTREQKIAIADELTQPLHGLMVAVENYPELKANEQIIQLMHTLNEIEEQIAAARRAYNQAVTDYNNTRQMFPSSLIANWFNFGPKTLFEIPEIERKNIDIKELLEP</sequence>
<feature type="coiled-coil region" evidence="6">
    <location>
        <begin position="107"/>
        <end position="141"/>
    </location>
</feature>
<dbReference type="RefSeq" id="WP_286336065.1">
    <property type="nucleotide sequence ID" value="NZ_AP027370.1"/>
</dbReference>
<evidence type="ECO:0000313" key="8">
    <source>
        <dbReference type="Proteomes" id="UP001321445"/>
    </source>
</evidence>
<organism evidence="7 8">
    <name type="scientific">Hydrogenimonas cancrithermarum</name>
    <dbReference type="NCBI Taxonomy" id="2993563"/>
    <lineage>
        <taxon>Bacteria</taxon>
        <taxon>Pseudomonadati</taxon>
        <taxon>Campylobacterota</taxon>
        <taxon>Epsilonproteobacteria</taxon>
        <taxon>Campylobacterales</taxon>
        <taxon>Hydrogenimonadaceae</taxon>
        <taxon>Hydrogenimonas</taxon>
    </lineage>
</organism>
<gene>
    <name evidence="7" type="ORF">HCR_14030</name>
</gene>
<comment type="subcellular location">
    <subcellularLocation>
        <location evidence="1">Membrane</location>
        <topology evidence="1">Single-pass membrane protein</topology>
    </subcellularLocation>
</comment>
<comment type="similarity">
    <text evidence="2">Belongs to the LemA family.</text>
</comment>
<evidence type="ECO:0000256" key="2">
    <source>
        <dbReference type="ARBA" id="ARBA00008854"/>
    </source>
</evidence>
<reference evidence="7 8" key="1">
    <citation type="submission" date="2023-03" db="EMBL/GenBank/DDBJ databases">
        <title>Description of Hydrogenimonas sp. ISO32.</title>
        <authorList>
            <person name="Mino S."/>
            <person name="Fukazawa S."/>
            <person name="Sawabe T."/>
        </authorList>
    </citation>
    <scope>NUCLEOTIDE SEQUENCE [LARGE SCALE GENOMIC DNA]</scope>
    <source>
        <strain evidence="7 8">ISO32</strain>
    </source>
</reference>
<dbReference type="PANTHER" id="PTHR34478:SF1">
    <property type="entry name" value="PROTEIN LEMA"/>
    <property type="match status" value="1"/>
</dbReference>
<protein>
    <recommendedName>
        <fullName evidence="9">LemA protein</fullName>
    </recommendedName>
</protein>
<keyword evidence="3" id="KW-0812">Transmembrane</keyword>
<evidence type="ECO:0000256" key="4">
    <source>
        <dbReference type="ARBA" id="ARBA00022989"/>
    </source>
</evidence>
<dbReference type="Pfam" id="PF04011">
    <property type="entry name" value="LemA"/>
    <property type="match status" value="1"/>
</dbReference>
<name>A0ABN6WVP5_9BACT</name>
<keyword evidence="6" id="KW-0175">Coiled coil</keyword>
<dbReference type="InterPro" id="IPR007156">
    <property type="entry name" value="MamQ_LemA"/>
</dbReference>
<evidence type="ECO:0000313" key="7">
    <source>
        <dbReference type="EMBL" id="BDY13091.1"/>
    </source>
</evidence>
<dbReference type="Gene3D" id="1.20.1440.20">
    <property type="entry name" value="LemA-like domain"/>
    <property type="match status" value="1"/>
</dbReference>
<evidence type="ECO:0000256" key="5">
    <source>
        <dbReference type="ARBA" id="ARBA00023136"/>
    </source>
</evidence>
<accession>A0ABN6WVP5</accession>
<evidence type="ECO:0008006" key="9">
    <source>
        <dbReference type="Google" id="ProtNLM"/>
    </source>
</evidence>
<dbReference type="Proteomes" id="UP001321445">
    <property type="component" value="Chromosome"/>
</dbReference>
<evidence type="ECO:0000256" key="3">
    <source>
        <dbReference type="ARBA" id="ARBA00022692"/>
    </source>
</evidence>
<keyword evidence="5" id="KW-0472">Membrane</keyword>
<evidence type="ECO:0000256" key="1">
    <source>
        <dbReference type="ARBA" id="ARBA00004167"/>
    </source>
</evidence>
<keyword evidence="4" id="KW-1133">Transmembrane helix</keyword>
<proteinExistence type="inferred from homology"/>
<keyword evidence="8" id="KW-1185">Reference proteome</keyword>